<name>A0A246GJD1_9FLAO</name>
<protein>
    <submittedName>
        <fullName evidence="1">Uncharacterized protein</fullName>
    </submittedName>
</protein>
<evidence type="ECO:0000313" key="1">
    <source>
        <dbReference type="EMBL" id="OWP84394.1"/>
    </source>
</evidence>
<reference evidence="1 2" key="1">
    <citation type="journal article" date="2017" name="Infect. Genet. Evol.">
        <title>Comparative genome analysis of fish pathogen Flavobacterium columnare reveals extensive sequence diversity within the species.</title>
        <authorList>
            <person name="Kayansamruaj P."/>
            <person name="Dong H.T."/>
            <person name="Hirono I."/>
            <person name="Kondo H."/>
            <person name="Senapin S."/>
            <person name="Rodkhum C."/>
        </authorList>
    </citation>
    <scope>NUCLEOTIDE SEQUENCE [LARGE SCALE GENOMIC DNA]</scope>
    <source>
        <strain evidence="1 2">1215</strain>
    </source>
</reference>
<organism evidence="1 2">
    <name type="scientific">Flavobacterium davisii</name>
    <dbReference type="NCBI Taxonomy" id="2906077"/>
    <lineage>
        <taxon>Bacteria</taxon>
        <taxon>Pseudomonadati</taxon>
        <taxon>Bacteroidota</taxon>
        <taxon>Flavobacteriia</taxon>
        <taxon>Flavobacteriales</taxon>
        <taxon>Flavobacteriaceae</taxon>
        <taxon>Flavobacterium</taxon>
    </lineage>
</organism>
<dbReference type="AlphaFoldDB" id="A0A246GJD1"/>
<accession>A0A246GJD1</accession>
<dbReference type="EMBL" id="MTCZ01000038">
    <property type="protein sequence ID" value="OWP84394.1"/>
    <property type="molecule type" value="Genomic_DNA"/>
</dbReference>
<dbReference type="Proteomes" id="UP000197768">
    <property type="component" value="Unassembled WGS sequence"/>
</dbReference>
<proteinExistence type="predicted"/>
<gene>
    <name evidence="1" type="ORF">BWK59_05555</name>
</gene>
<dbReference type="RefSeq" id="WP_088391846.1">
    <property type="nucleotide sequence ID" value="NZ_MTCZ01000038.1"/>
</dbReference>
<evidence type="ECO:0000313" key="2">
    <source>
        <dbReference type="Proteomes" id="UP000197768"/>
    </source>
</evidence>
<sequence>MKLFLQIFVLLLTWFNYHAKGFAQEQWNNSTGTASIFPMLTATETEELVAIAFANPNKIWANQTWESEIFFKGKKLTVQGYGIQGNGLEADELRTGWVSKIE</sequence>
<comment type="caution">
    <text evidence="1">The sequence shown here is derived from an EMBL/GenBank/DDBJ whole genome shotgun (WGS) entry which is preliminary data.</text>
</comment>